<dbReference type="RefSeq" id="WP_265962750.1">
    <property type="nucleotide sequence ID" value="NZ_JAPEVI010000003.1"/>
</dbReference>
<dbReference type="InterPro" id="IPR001647">
    <property type="entry name" value="HTH_TetR"/>
</dbReference>
<evidence type="ECO:0000313" key="6">
    <source>
        <dbReference type="EMBL" id="MCX2723066.1"/>
    </source>
</evidence>
<gene>
    <name evidence="6" type="ORF">ON753_11880</name>
</gene>
<name>A0ABT3R1E5_9HYPH</name>
<accession>A0ABT3R1E5</accession>
<comment type="caution">
    <text evidence="6">The sequence shown here is derived from an EMBL/GenBank/DDBJ whole genome shotgun (WGS) entry which is preliminary data.</text>
</comment>
<evidence type="ECO:0000256" key="3">
    <source>
        <dbReference type="ARBA" id="ARBA00023163"/>
    </source>
</evidence>
<dbReference type="PROSITE" id="PS50977">
    <property type="entry name" value="HTH_TETR_2"/>
    <property type="match status" value="1"/>
</dbReference>
<protein>
    <submittedName>
        <fullName evidence="6">TetR/AcrR family transcriptional regulator</fullName>
    </submittedName>
</protein>
<dbReference type="SUPFAM" id="SSF46689">
    <property type="entry name" value="Homeodomain-like"/>
    <property type="match status" value="1"/>
</dbReference>
<proteinExistence type="predicted"/>
<dbReference type="InterPro" id="IPR050109">
    <property type="entry name" value="HTH-type_TetR-like_transc_reg"/>
</dbReference>
<dbReference type="InterPro" id="IPR041478">
    <property type="entry name" value="TetR_C_27"/>
</dbReference>
<dbReference type="Pfam" id="PF17935">
    <property type="entry name" value="TetR_C_27"/>
    <property type="match status" value="1"/>
</dbReference>
<dbReference type="Gene3D" id="1.10.357.10">
    <property type="entry name" value="Tetracycline Repressor, domain 2"/>
    <property type="match status" value="1"/>
</dbReference>
<evidence type="ECO:0000256" key="1">
    <source>
        <dbReference type="ARBA" id="ARBA00023015"/>
    </source>
</evidence>
<evidence type="ECO:0000256" key="4">
    <source>
        <dbReference type="PROSITE-ProRule" id="PRU00335"/>
    </source>
</evidence>
<keyword evidence="1" id="KW-0805">Transcription regulation</keyword>
<feature type="DNA-binding region" description="H-T-H motif" evidence="4">
    <location>
        <begin position="32"/>
        <end position="51"/>
    </location>
</feature>
<dbReference type="InterPro" id="IPR009057">
    <property type="entry name" value="Homeodomain-like_sf"/>
</dbReference>
<dbReference type="PANTHER" id="PTHR30055:SF151">
    <property type="entry name" value="TRANSCRIPTIONAL REGULATORY PROTEIN"/>
    <property type="match status" value="1"/>
</dbReference>
<keyword evidence="2 4" id="KW-0238">DNA-binding</keyword>
<organism evidence="6 7">
    <name type="scientific">Roseibium salinum</name>
    <dbReference type="NCBI Taxonomy" id="1604349"/>
    <lineage>
        <taxon>Bacteria</taxon>
        <taxon>Pseudomonadati</taxon>
        <taxon>Pseudomonadota</taxon>
        <taxon>Alphaproteobacteria</taxon>
        <taxon>Hyphomicrobiales</taxon>
        <taxon>Stappiaceae</taxon>
        <taxon>Roseibium</taxon>
    </lineage>
</organism>
<evidence type="ECO:0000256" key="2">
    <source>
        <dbReference type="ARBA" id="ARBA00023125"/>
    </source>
</evidence>
<sequence>MPRPRADSRKIRQTLLEAAEKRLAKYGSSRISVTELAAECGMSQSNVYRFFPNKAALIAALADRWFVDIEAELRKAIDSADNWQTKLQQFVLVQLALKSSRFDQDPQLFRTYLALAEKHPEPVLLHVARLENMLTAILSAAFDRESLDAARTIFEDATQMFRDPFAIARLRPRCTPERARQVISMVTTELERRLEWAP</sequence>
<evidence type="ECO:0000313" key="7">
    <source>
        <dbReference type="Proteomes" id="UP001300261"/>
    </source>
</evidence>
<evidence type="ECO:0000259" key="5">
    <source>
        <dbReference type="PROSITE" id="PS50977"/>
    </source>
</evidence>
<feature type="domain" description="HTH tetR-type" evidence="5">
    <location>
        <begin position="9"/>
        <end position="69"/>
    </location>
</feature>
<dbReference type="PRINTS" id="PR00455">
    <property type="entry name" value="HTHTETR"/>
</dbReference>
<dbReference type="PANTHER" id="PTHR30055">
    <property type="entry name" value="HTH-TYPE TRANSCRIPTIONAL REGULATOR RUTR"/>
    <property type="match status" value="1"/>
</dbReference>
<keyword evidence="3" id="KW-0804">Transcription</keyword>
<keyword evidence="7" id="KW-1185">Reference proteome</keyword>
<dbReference type="Proteomes" id="UP001300261">
    <property type="component" value="Unassembled WGS sequence"/>
</dbReference>
<dbReference type="EMBL" id="JAPEVI010000003">
    <property type="protein sequence ID" value="MCX2723066.1"/>
    <property type="molecule type" value="Genomic_DNA"/>
</dbReference>
<reference evidence="6 7" key="1">
    <citation type="journal article" date="2016" name="Int. J. Syst. Evol. Microbiol.">
        <title>Labrenzia salina sp. nov., isolated from the rhizosphere of the halophyte Arthrocnemum macrostachyum.</title>
        <authorList>
            <person name="Camacho M."/>
            <person name="Redondo-Gomez S."/>
            <person name="Rodriguez-Llorente I."/>
            <person name="Rohde M."/>
            <person name="Sproer C."/>
            <person name="Schumann P."/>
            <person name="Klenk H.P."/>
            <person name="Montero-Calasanz M.D.C."/>
        </authorList>
    </citation>
    <scope>NUCLEOTIDE SEQUENCE [LARGE SCALE GENOMIC DNA]</scope>
    <source>
        <strain evidence="6 7">DSM 29163</strain>
    </source>
</reference>
<dbReference type="Pfam" id="PF00440">
    <property type="entry name" value="TetR_N"/>
    <property type="match status" value="1"/>
</dbReference>